<sequence length="303" mass="33340">MKYLKACFKRLKFLTKMPAAFAFIFLMSSILISYAFDWPQAAVLSDSFYSCFGQRRGSAVSPSLIFSEYSQVKASGDGKIVVVILEHDGDMGWFDSALGNAVIINHDDKLMTVYGNLDGEEFAIDPGNVTEASAGMPLGTSGNSGWQQGKSCLEFQVIDLEQNAAVNPRLLMPHIGKELELFVGNISAVNKSGNSFAIRSQMAIPAGQYSFYRTKQKTTIPYKTSVSINGAVVEKISYDLLKQDDMRLCVLGNRPYSSEEIYPDDDRQLLSVLTLSSGRNILTVSVADIHGNEKTADYVLFVK</sequence>
<dbReference type="Proteomes" id="UP000671908">
    <property type="component" value="Chromosome"/>
</dbReference>
<dbReference type="Gene3D" id="2.70.70.10">
    <property type="entry name" value="Glucose Permease (Domain IIA)"/>
    <property type="match status" value="1"/>
</dbReference>
<dbReference type="SUPFAM" id="SSF51261">
    <property type="entry name" value="Duplicated hybrid motif"/>
    <property type="match status" value="1"/>
</dbReference>
<reference evidence="2 3" key="1">
    <citation type="journal article" date="2021" name="Microbiol. Resour. Announc.">
        <title>Complete Genome Sequences of Three Human Oral Treponema parvum Isolates.</title>
        <authorList>
            <person name="Zeng H."/>
            <person name="Watt R.M."/>
        </authorList>
    </citation>
    <scope>NUCLEOTIDE SEQUENCE [LARGE SCALE GENOMIC DNA]</scope>
    <source>
        <strain evidence="2 3">ATCC 700770</strain>
    </source>
</reference>
<dbReference type="KEGG" id="tpav:HRQ91_07545"/>
<dbReference type="GO" id="GO:0004222">
    <property type="term" value="F:metalloendopeptidase activity"/>
    <property type="evidence" value="ECO:0007669"/>
    <property type="project" value="TreeGrafter"/>
</dbReference>
<accession>A0A975F414</accession>
<feature type="domain" description="M23ase beta-sheet core" evidence="1">
    <location>
        <begin position="68"/>
        <end position="168"/>
    </location>
</feature>
<evidence type="ECO:0000313" key="3">
    <source>
        <dbReference type="Proteomes" id="UP000671908"/>
    </source>
</evidence>
<dbReference type="PANTHER" id="PTHR21666:SF270">
    <property type="entry name" value="MUREIN HYDROLASE ACTIVATOR ENVC"/>
    <property type="match status" value="1"/>
</dbReference>
<dbReference type="InterPro" id="IPR011055">
    <property type="entry name" value="Dup_hybrid_motif"/>
</dbReference>
<dbReference type="AlphaFoldDB" id="A0A975F414"/>
<keyword evidence="3" id="KW-1185">Reference proteome</keyword>
<proteinExistence type="predicted"/>
<dbReference type="CDD" id="cd12797">
    <property type="entry name" value="M23_peptidase"/>
    <property type="match status" value="1"/>
</dbReference>
<evidence type="ECO:0000259" key="1">
    <source>
        <dbReference type="Pfam" id="PF01551"/>
    </source>
</evidence>
<evidence type="ECO:0000313" key="2">
    <source>
        <dbReference type="EMBL" id="QTQ14315.1"/>
    </source>
</evidence>
<gene>
    <name evidence="2" type="ORF">HRQ91_07545</name>
</gene>
<organism evidence="2 3">
    <name type="scientific">Treponema parvum</name>
    <dbReference type="NCBI Taxonomy" id="138851"/>
    <lineage>
        <taxon>Bacteria</taxon>
        <taxon>Pseudomonadati</taxon>
        <taxon>Spirochaetota</taxon>
        <taxon>Spirochaetia</taxon>
        <taxon>Spirochaetales</taxon>
        <taxon>Treponemataceae</taxon>
        <taxon>Treponema</taxon>
    </lineage>
</organism>
<dbReference type="EMBL" id="CP054142">
    <property type="protein sequence ID" value="QTQ14315.1"/>
    <property type="molecule type" value="Genomic_DNA"/>
</dbReference>
<dbReference type="RefSeq" id="WP_210118984.1">
    <property type="nucleotide sequence ID" value="NZ_CP054142.1"/>
</dbReference>
<dbReference type="InterPro" id="IPR050570">
    <property type="entry name" value="Cell_wall_metabolism_enzyme"/>
</dbReference>
<dbReference type="InterPro" id="IPR016047">
    <property type="entry name" value="M23ase_b-sheet_dom"/>
</dbReference>
<dbReference type="PANTHER" id="PTHR21666">
    <property type="entry name" value="PEPTIDASE-RELATED"/>
    <property type="match status" value="1"/>
</dbReference>
<name>A0A975F414_9SPIR</name>
<dbReference type="Pfam" id="PF01551">
    <property type="entry name" value="Peptidase_M23"/>
    <property type="match status" value="1"/>
</dbReference>
<protein>
    <submittedName>
        <fullName evidence="2">M23 family metallopeptidase</fullName>
    </submittedName>
</protein>